<dbReference type="EMBL" id="RXLQ01000021">
    <property type="protein sequence ID" value="RSZ55806.1"/>
    <property type="molecule type" value="Genomic_DNA"/>
</dbReference>
<gene>
    <name evidence="2" type="ORF">EJB06_27605</name>
</gene>
<dbReference type="Pfam" id="PF09933">
    <property type="entry name" value="DUF2165"/>
    <property type="match status" value="1"/>
</dbReference>
<evidence type="ECO:0000313" key="3">
    <source>
        <dbReference type="Proteomes" id="UP000278085"/>
    </source>
</evidence>
<feature type="transmembrane region" description="Helical" evidence="1">
    <location>
        <begin position="73"/>
        <end position="98"/>
    </location>
</feature>
<organism evidence="2 3">
    <name type="scientific">Massilia atriviolacea</name>
    <dbReference type="NCBI Taxonomy" id="2495579"/>
    <lineage>
        <taxon>Bacteria</taxon>
        <taxon>Pseudomonadati</taxon>
        <taxon>Pseudomonadota</taxon>
        <taxon>Betaproteobacteria</taxon>
        <taxon>Burkholderiales</taxon>
        <taxon>Oxalobacteraceae</taxon>
        <taxon>Telluria group</taxon>
        <taxon>Massilia</taxon>
    </lineage>
</organism>
<keyword evidence="1" id="KW-0812">Transmembrane</keyword>
<evidence type="ECO:0000313" key="2">
    <source>
        <dbReference type="EMBL" id="RSZ55806.1"/>
    </source>
</evidence>
<name>A0A430HE67_9BURK</name>
<sequence length="161" mass="16653">MSTASSIWLFQSVHALGLAAWLSIAVINNLQAFAGSAGAIGATMSMAPLRQAPAVATALLARALASPALARCALLLVLALQIAAAGACWSGAYTLAIGQDLAAARAALNLAMSGFAAFLFAMHLGGLWFGYWIRQESLQLTHIGLLVWSVAAFLLFNLPLA</sequence>
<feature type="transmembrane region" description="Helical" evidence="1">
    <location>
        <begin position="110"/>
        <end position="133"/>
    </location>
</feature>
<accession>A0A430HE67</accession>
<protein>
    <submittedName>
        <fullName evidence="2">DUF2165 family protein</fullName>
    </submittedName>
</protein>
<reference evidence="2 3" key="1">
    <citation type="submission" date="2018-12" db="EMBL/GenBank/DDBJ databases">
        <authorList>
            <person name="Yang E."/>
        </authorList>
    </citation>
    <scope>NUCLEOTIDE SEQUENCE [LARGE SCALE GENOMIC DNA]</scope>
    <source>
        <strain evidence="2 3">SOD</strain>
    </source>
</reference>
<feature type="transmembrane region" description="Helical" evidence="1">
    <location>
        <begin position="140"/>
        <end position="160"/>
    </location>
</feature>
<dbReference type="OrthoDB" id="4230235at2"/>
<evidence type="ECO:0000256" key="1">
    <source>
        <dbReference type="SAM" id="Phobius"/>
    </source>
</evidence>
<keyword evidence="1" id="KW-0472">Membrane</keyword>
<dbReference type="RefSeq" id="WP_126077249.1">
    <property type="nucleotide sequence ID" value="NZ_CP051166.1"/>
</dbReference>
<proteinExistence type="predicted"/>
<comment type="caution">
    <text evidence="2">The sequence shown here is derived from an EMBL/GenBank/DDBJ whole genome shotgun (WGS) entry which is preliminary data.</text>
</comment>
<keyword evidence="3" id="KW-1185">Reference proteome</keyword>
<dbReference type="Proteomes" id="UP000278085">
    <property type="component" value="Unassembled WGS sequence"/>
</dbReference>
<dbReference type="InterPro" id="IPR018681">
    <property type="entry name" value="DUF2165_transmembrane"/>
</dbReference>
<dbReference type="AlphaFoldDB" id="A0A430HE67"/>
<keyword evidence="1" id="KW-1133">Transmembrane helix</keyword>